<name>A0A834XU82_APHGI</name>
<keyword evidence="9" id="KW-0325">Glycoprotein</keyword>
<dbReference type="Gene3D" id="3.40.190.10">
    <property type="entry name" value="Periplasmic binding protein-like II"/>
    <property type="match status" value="1"/>
</dbReference>
<evidence type="ECO:0000256" key="11">
    <source>
        <dbReference type="ARBA" id="ARBA00023303"/>
    </source>
</evidence>
<comment type="caution">
    <text evidence="16">The sequence shown here is derived from an EMBL/GenBank/DDBJ whole genome shotgun (WGS) entry which is preliminary data.</text>
</comment>
<dbReference type="GO" id="GO:0016020">
    <property type="term" value="C:membrane"/>
    <property type="evidence" value="ECO:0007669"/>
    <property type="project" value="UniProtKB-SubCell"/>
</dbReference>
<evidence type="ECO:0008006" key="18">
    <source>
        <dbReference type="Google" id="ProtNLM"/>
    </source>
</evidence>
<feature type="chain" id="PRO_5032448094" description="Ionotropic receptor" evidence="13">
    <location>
        <begin position="19"/>
        <end position="713"/>
    </location>
</feature>
<keyword evidence="6" id="KW-0406">Ion transport</keyword>
<dbReference type="EMBL" id="JACMRX010000004">
    <property type="protein sequence ID" value="KAF7990886.1"/>
    <property type="molecule type" value="Genomic_DNA"/>
</dbReference>
<dbReference type="Pfam" id="PF24576">
    <property type="entry name" value="IR75A_N"/>
    <property type="match status" value="1"/>
</dbReference>
<keyword evidence="10" id="KW-1071">Ligand-gated ion channel</keyword>
<evidence type="ECO:0000256" key="1">
    <source>
        <dbReference type="ARBA" id="ARBA00004141"/>
    </source>
</evidence>
<dbReference type="GO" id="GO:0015276">
    <property type="term" value="F:ligand-gated monoatomic ion channel activity"/>
    <property type="evidence" value="ECO:0007669"/>
    <property type="project" value="InterPro"/>
</dbReference>
<keyword evidence="11" id="KW-0407">Ion channel</keyword>
<evidence type="ECO:0000256" key="10">
    <source>
        <dbReference type="ARBA" id="ARBA00023286"/>
    </source>
</evidence>
<evidence type="ECO:0000256" key="6">
    <source>
        <dbReference type="ARBA" id="ARBA00023065"/>
    </source>
</evidence>
<dbReference type="SUPFAM" id="SSF53850">
    <property type="entry name" value="Periplasmic binding protein-like II"/>
    <property type="match status" value="1"/>
</dbReference>
<gene>
    <name evidence="16" type="ORF">HCN44_000691</name>
</gene>
<evidence type="ECO:0000256" key="13">
    <source>
        <dbReference type="SAM" id="SignalP"/>
    </source>
</evidence>
<dbReference type="Gene3D" id="1.10.287.70">
    <property type="match status" value="1"/>
</dbReference>
<keyword evidence="7 12" id="KW-0472">Membrane</keyword>
<comment type="similarity">
    <text evidence="2">Belongs to the glutamate-gated ion channel (TC 1.A.10.1) family.</text>
</comment>
<dbReference type="PANTHER" id="PTHR18966">
    <property type="entry name" value="IONOTROPIC GLUTAMATE RECEPTOR"/>
    <property type="match status" value="1"/>
</dbReference>
<dbReference type="InterPro" id="IPR001320">
    <property type="entry name" value="Iontro_rcpt_C"/>
</dbReference>
<evidence type="ECO:0000256" key="5">
    <source>
        <dbReference type="ARBA" id="ARBA00022989"/>
    </source>
</evidence>
<feature type="transmembrane region" description="Helical" evidence="12">
    <location>
        <begin position="621"/>
        <end position="641"/>
    </location>
</feature>
<feature type="signal peptide" evidence="13">
    <location>
        <begin position="1"/>
        <end position="18"/>
    </location>
</feature>
<feature type="domain" description="Ionotropic glutamate receptor C-terminal" evidence="14">
    <location>
        <begin position="397"/>
        <end position="632"/>
    </location>
</feature>
<evidence type="ECO:0000256" key="3">
    <source>
        <dbReference type="ARBA" id="ARBA00022448"/>
    </source>
</evidence>
<dbReference type="AlphaFoldDB" id="A0A834XU82"/>
<dbReference type="Proteomes" id="UP000639338">
    <property type="component" value="Unassembled WGS sequence"/>
</dbReference>
<sequence>MKSLIFFIILMLNKNVLLYNLPLPMSLQLIIDYAKWRSWKQMVIFDDLSSGSDVSMSYARALLKCLAKEGISISIQPTTLPKLPEALEIRRHRVGAVVFMDKINFTSPDNVLNIASTKRLFDYYISWLLITEKPNDASIDMNLRNFTIGINADVIIATSYFDNYMAIEQTHVYLNRTCLPLQLYAEKYKYKKRKFEINKITNNITINLDYSIIENKTKCFYLVHIYKIRINDNSSLVVDSLGSWCPGITIHKFPVNVALRNNFFQLPILVGILNGTSDDQNVESPFYQEDQNEAEPFDDFINFLASSLNSSLEIVTYEKVGTLTNKVWSNLLGDIYNGARDLGLGYITVNDERQRDMRFTHPLIRYTRNIYVRPPESGTMRDIFLQPFNNRLFFCVGLMQFFIITTIGTIDYAENNIFNNKYDNKNGIGEATLWCTSIMCMQGSPWNPSTLSGKTVLIASLMFALVTYNAYAGFITSILSVQAAGIRNLEDLFQNNYKLGYSDVDDEYMRNANDSDLRQLYIKAFNGRESGLSTTLGLQKSVKGGYGFFVSATLARRALRNSLIHERCSLKEIEIKQTFTIANKIEKKARGVITRIGERMLPDMPKCHEYTTFHTARIADVYSAFIILAVGMSLSLCLGMLERIWYQRNFFKNKIIYSLLRWKNNNTNLKKDNNLTKKNIKDYHHIFLKRKYSQISSSMKMSHQKNYIFPFQH</sequence>
<keyword evidence="13" id="KW-0732">Signal</keyword>
<accession>A0A834XU82</accession>
<comment type="subcellular location">
    <subcellularLocation>
        <location evidence="1">Membrane</location>
        <topology evidence="1">Multi-pass membrane protein</topology>
    </subcellularLocation>
</comment>
<evidence type="ECO:0000256" key="12">
    <source>
        <dbReference type="SAM" id="Phobius"/>
    </source>
</evidence>
<keyword evidence="3" id="KW-0813">Transport</keyword>
<feature type="domain" description="Ionotropic receptor 75a N-terminal" evidence="15">
    <location>
        <begin position="26"/>
        <end position="173"/>
    </location>
</feature>
<evidence type="ECO:0000313" key="17">
    <source>
        <dbReference type="Proteomes" id="UP000639338"/>
    </source>
</evidence>
<evidence type="ECO:0000256" key="2">
    <source>
        <dbReference type="ARBA" id="ARBA00008685"/>
    </source>
</evidence>
<proteinExistence type="inferred from homology"/>
<dbReference type="OrthoDB" id="8186464at2759"/>
<evidence type="ECO:0000256" key="9">
    <source>
        <dbReference type="ARBA" id="ARBA00023180"/>
    </source>
</evidence>
<protein>
    <recommendedName>
        <fullName evidence="18">Ionotropic receptor</fullName>
    </recommendedName>
</protein>
<evidence type="ECO:0000313" key="16">
    <source>
        <dbReference type="EMBL" id="KAF7990886.1"/>
    </source>
</evidence>
<keyword evidence="5 12" id="KW-1133">Transmembrane helix</keyword>
<evidence type="ECO:0000256" key="8">
    <source>
        <dbReference type="ARBA" id="ARBA00023170"/>
    </source>
</evidence>
<reference evidence="16 17" key="1">
    <citation type="submission" date="2020-08" db="EMBL/GenBank/DDBJ databases">
        <title>Aphidius gifuensis genome sequencing and assembly.</title>
        <authorList>
            <person name="Du Z."/>
        </authorList>
    </citation>
    <scope>NUCLEOTIDE SEQUENCE [LARGE SCALE GENOMIC DNA]</scope>
    <source>
        <strain evidence="16">YNYX2018</strain>
        <tissue evidence="16">Adults</tissue>
    </source>
</reference>
<dbReference type="Pfam" id="PF00060">
    <property type="entry name" value="Lig_chan"/>
    <property type="match status" value="1"/>
</dbReference>
<keyword evidence="8" id="KW-0675">Receptor</keyword>
<evidence type="ECO:0000256" key="4">
    <source>
        <dbReference type="ARBA" id="ARBA00022692"/>
    </source>
</evidence>
<evidence type="ECO:0000259" key="15">
    <source>
        <dbReference type="Pfam" id="PF24576"/>
    </source>
</evidence>
<dbReference type="InterPro" id="IPR057074">
    <property type="entry name" value="IR75A_N"/>
</dbReference>
<organism evidence="16 17">
    <name type="scientific">Aphidius gifuensis</name>
    <name type="common">Parasitoid wasp</name>
    <dbReference type="NCBI Taxonomy" id="684658"/>
    <lineage>
        <taxon>Eukaryota</taxon>
        <taxon>Metazoa</taxon>
        <taxon>Ecdysozoa</taxon>
        <taxon>Arthropoda</taxon>
        <taxon>Hexapoda</taxon>
        <taxon>Insecta</taxon>
        <taxon>Pterygota</taxon>
        <taxon>Neoptera</taxon>
        <taxon>Endopterygota</taxon>
        <taxon>Hymenoptera</taxon>
        <taxon>Apocrita</taxon>
        <taxon>Ichneumonoidea</taxon>
        <taxon>Braconidae</taxon>
        <taxon>Aphidiinae</taxon>
        <taxon>Aphidius</taxon>
    </lineage>
</organism>
<keyword evidence="17" id="KW-1185">Reference proteome</keyword>
<dbReference type="InterPro" id="IPR015683">
    <property type="entry name" value="Ionotropic_Glu_rcpt"/>
</dbReference>
<keyword evidence="4 12" id="KW-0812">Transmembrane</keyword>
<evidence type="ECO:0000256" key="7">
    <source>
        <dbReference type="ARBA" id="ARBA00023136"/>
    </source>
</evidence>
<evidence type="ECO:0000259" key="14">
    <source>
        <dbReference type="Pfam" id="PF00060"/>
    </source>
</evidence>